<dbReference type="Proteomes" id="UP000321310">
    <property type="component" value="Unassembled WGS sequence"/>
</dbReference>
<evidence type="ECO:0000256" key="2">
    <source>
        <dbReference type="ARBA" id="ARBA00022679"/>
    </source>
</evidence>
<evidence type="ECO:0000259" key="6">
    <source>
        <dbReference type="Pfam" id="PF00288"/>
    </source>
</evidence>
<keyword evidence="5" id="KW-0067">ATP-binding</keyword>
<evidence type="ECO:0000256" key="1">
    <source>
        <dbReference type="ARBA" id="ARBA00017473"/>
    </source>
</evidence>
<name>A0A5C7DNM9_9BACT</name>
<keyword evidence="4 7" id="KW-0418">Kinase</keyword>
<dbReference type="GO" id="GO:0016114">
    <property type="term" value="P:terpenoid biosynthetic process"/>
    <property type="evidence" value="ECO:0007669"/>
    <property type="project" value="InterPro"/>
</dbReference>
<dbReference type="PANTHER" id="PTHR43527:SF2">
    <property type="entry name" value="4-DIPHOSPHOCYTIDYL-2-C-METHYL-D-ERYTHRITOL KINASE, CHLOROPLASTIC"/>
    <property type="match status" value="1"/>
</dbReference>
<gene>
    <name evidence="7" type="ORF">FPD46_02675</name>
</gene>
<evidence type="ECO:0000313" key="7">
    <source>
        <dbReference type="EMBL" id="TXE83564.1"/>
    </source>
</evidence>
<dbReference type="RefSeq" id="WP_147575219.1">
    <property type="nucleotide sequence ID" value="NZ_VOWB01000027.1"/>
</dbReference>
<dbReference type="SUPFAM" id="SSF54211">
    <property type="entry name" value="Ribosomal protein S5 domain 2-like"/>
    <property type="match status" value="1"/>
</dbReference>
<feature type="domain" description="GHMP kinase N-terminal" evidence="6">
    <location>
        <begin position="72"/>
        <end position="142"/>
    </location>
</feature>
<reference evidence="7 8" key="1">
    <citation type="submission" date="2019-07" db="EMBL/GenBank/DDBJ databases">
        <title>Rapid identification of Enteric Bacteria from Whole Genome Sequences (WGS) using Average Nucleotide Identity (ANI).</title>
        <authorList>
            <person name="Lane C."/>
        </authorList>
    </citation>
    <scope>NUCLEOTIDE SEQUENCE [LARGE SCALE GENOMIC DNA]</scope>
    <source>
        <strain evidence="7 8">2016D-0250</strain>
    </source>
</reference>
<keyword evidence="3" id="KW-0547">Nucleotide-binding</keyword>
<dbReference type="Pfam" id="PF00288">
    <property type="entry name" value="GHMP_kinases_N"/>
    <property type="match status" value="1"/>
</dbReference>
<dbReference type="InterPro" id="IPR020568">
    <property type="entry name" value="Ribosomal_Su5_D2-typ_SF"/>
</dbReference>
<dbReference type="GO" id="GO:0050515">
    <property type="term" value="F:4-(cytidine 5'-diphospho)-2-C-methyl-D-erythritol kinase activity"/>
    <property type="evidence" value="ECO:0007669"/>
    <property type="project" value="InterPro"/>
</dbReference>
<proteinExistence type="predicted"/>
<dbReference type="InterPro" id="IPR004424">
    <property type="entry name" value="IspE"/>
</dbReference>
<dbReference type="Gene3D" id="3.30.230.10">
    <property type="match status" value="1"/>
</dbReference>
<keyword evidence="2 7" id="KW-0808">Transferase</keyword>
<evidence type="ECO:0000256" key="5">
    <source>
        <dbReference type="ARBA" id="ARBA00022840"/>
    </source>
</evidence>
<dbReference type="InterPro" id="IPR036554">
    <property type="entry name" value="GHMP_kinase_C_sf"/>
</dbReference>
<evidence type="ECO:0000256" key="3">
    <source>
        <dbReference type="ARBA" id="ARBA00022741"/>
    </source>
</evidence>
<dbReference type="InterPro" id="IPR014721">
    <property type="entry name" value="Ribsml_uS5_D2-typ_fold_subgr"/>
</dbReference>
<sequence length="250" mass="28330">MKAYAKANIFLKIIGFDLRSYHLLQSRFVLLKNIFDELEFSNEKYKDGFEIIGNFTQDTIIHKAYNELENLGYANQLKDFFKDKSLKLTKNIPIGGGFGGSSTDAVTFLLMINEALNLKLSHQDLANICQKLGSDLVFFLSGYESANVSGCGEIIEYFEDDFYNLNFVFPSIECSSAKVYQAFDNSQYDLKANLKLAKTLKTLKTSELLKFKNTDLNDLFAPCVKIYPKMQFFFDNAYFLSGSGSGVFKA</sequence>
<evidence type="ECO:0000313" key="8">
    <source>
        <dbReference type="Proteomes" id="UP000321310"/>
    </source>
</evidence>
<dbReference type="InterPro" id="IPR006204">
    <property type="entry name" value="GHMP_kinase_N_dom"/>
</dbReference>
<dbReference type="SUPFAM" id="SSF55060">
    <property type="entry name" value="GHMP Kinase, C-terminal domain"/>
    <property type="match status" value="1"/>
</dbReference>
<organism evidence="7 8">
    <name type="scientific">Campylobacter peloridis</name>
    <dbReference type="NCBI Taxonomy" id="488546"/>
    <lineage>
        <taxon>Bacteria</taxon>
        <taxon>Pseudomonadati</taxon>
        <taxon>Campylobacterota</taxon>
        <taxon>Epsilonproteobacteria</taxon>
        <taxon>Campylobacterales</taxon>
        <taxon>Campylobacteraceae</taxon>
        <taxon>Campylobacter</taxon>
    </lineage>
</organism>
<evidence type="ECO:0000256" key="4">
    <source>
        <dbReference type="ARBA" id="ARBA00022777"/>
    </source>
</evidence>
<dbReference type="AlphaFoldDB" id="A0A5C7DNM9"/>
<dbReference type="PANTHER" id="PTHR43527">
    <property type="entry name" value="4-DIPHOSPHOCYTIDYL-2-C-METHYL-D-ERYTHRITOL KINASE, CHLOROPLASTIC"/>
    <property type="match status" value="1"/>
</dbReference>
<dbReference type="EMBL" id="VOWB01000027">
    <property type="protein sequence ID" value="TXE83564.1"/>
    <property type="molecule type" value="Genomic_DNA"/>
</dbReference>
<dbReference type="Gene3D" id="3.30.70.890">
    <property type="entry name" value="GHMP kinase, C-terminal domain"/>
    <property type="match status" value="1"/>
</dbReference>
<dbReference type="PIRSF" id="PIRSF010376">
    <property type="entry name" value="IspE"/>
    <property type="match status" value="1"/>
</dbReference>
<protein>
    <recommendedName>
        <fullName evidence="1">4-diphosphocytidyl-2-C-methyl-D-erythritol kinase</fullName>
    </recommendedName>
</protein>
<dbReference type="NCBIfam" id="NF003216">
    <property type="entry name" value="PRK04181.1"/>
    <property type="match status" value="1"/>
</dbReference>
<accession>A0A5C7DNM9</accession>
<dbReference type="GO" id="GO:0005524">
    <property type="term" value="F:ATP binding"/>
    <property type="evidence" value="ECO:0007669"/>
    <property type="project" value="UniProtKB-KW"/>
</dbReference>
<comment type="caution">
    <text evidence="7">The sequence shown here is derived from an EMBL/GenBank/DDBJ whole genome shotgun (WGS) entry which is preliminary data.</text>
</comment>